<proteinExistence type="predicted"/>
<feature type="non-terminal residue" evidence="2">
    <location>
        <position position="127"/>
    </location>
</feature>
<gene>
    <name evidence="2" type="ORF">METZ01_LOCUS477973</name>
</gene>
<reference evidence="2" key="1">
    <citation type="submission" date="2018-05" db="EMBL/GenBank/DDBJ databases">
        <authorList>
            <person name="Lanie J.A."/>
            <person name="Ng W.-L."/>
            <person name="Kazmierczak K.M."/>
            <person name="Andrzejewski T.M."/>
            <person name="Davidsen T.M."/>
            <person name="Wayne K.J."/>
            <person name="Tettelin H."/>
            <person name="Glass J.I."/>
            <person name="Rusch D."/>
            <person name="Podicherti R."/>
            <person name="Tsui H.-C.T."/>
            <person name="Winkler M.E."/>
        </authorList>
    </citation>
    <scope>NUCLEOTIDE SEQUENCE</scope>
</reference>
<name>A0A383BZ75_9ZZZZ</name>
<accession>A0A383BZ75</accession>
<protein>
    <submittedName>
        <fullName evidence="2">Uncharacterized protein</fullName>
    </submittedName>
</protein>
<organism evidence="2">
    <name type="scientific">marine metagenome</name>
    <dbReference type="NCBI Taxonomy" id="408172"/>
    <lineage>
        <taxon>unclassified sequences</taxon>
        <taxon>metagenomes</taxon>
        <taxon>ecological metagenomes</taxon>
    </lineage>
</organism>
<feature type="region of interest" description="Disordered" evidence="1">
    <location>
        <begin position="30"/>
        <end position="53"/>
    </location>
</feature>
<evidence type="ECO:0000313" key="2">
    <source>
        <dbReference type="EMBL" id="SVE25119.1"/>
    </source>
</evidence>
<dbReference type="EMBL" id="UINC01204410">
    <property type="protein sequence ID" value="SVE25119.1"/>
    <property type="molecule type" value="Genomic_DNA"/>
</dbReference>
<sequence length="127" mass="14381">MNGKSTTENMDSSVSLILALVLTAILPLAGCKNDPPPYRNKPNKQQPRSEMQKQPLRIIFYDFDRTIPAIHIYHETKGTDDVSKKSDQFFIDAFGGEERIARLKMHFGRLTQRGVKCSIVSYGYSTV</sequence>
<dbReference type="AlphaFoldDB" id="A0A383BZ75"/>
<evidence type="ECO:0000256" key="1">
    <source>
        <dbReference type="SAM" id="MobiDB-lite"/>
    </source>
</evidence>